<dbReference type="SUPFAM" id="SSF53955">
    <property type="entry name" value="Lysozyme-like"/>
    <property type="match status" value="1"/>
</dbReference>
<dbReference type="CDD" id="cd00118">
    <property type="entry name" value="LysM"/>
    <property type="match status" value="2"/>
</dbReference>
<reference evidence="3" key="1">
    <citation type="submission" date="2021-02" db="EMBL/GenBank/DDBJ databases">
        <title>Sulfurospirillum tamanensis sp. nov.</title>
        <authorList>
            <person name="Frolova A."/>
            <person name="Merkel A."/>
            <person name="Slobodkin A."/>
        </authorList>
    </citation>
    <scope>NUCLEOTIDE SEQUENCE</scope>
    <source>
        <strain evidence="3">T05b</strain>
    </source>
</reference>
<dbReference type="SMART" id="SM00257">
    <property type="entry name" value="LysM"/>
    <property type="match status" value="2"/>
</dbReference>
<dbReference type="InterPro" id="IPR036779">
    <property type="entry name" value="LysM_dom_sf"/>
</dbReference>
<dbReference type="SUPFAM" id="SSF54106">
    <property type="entry name" value="LysM domain"/>
    <property type="match status" value="2"/>
</dbReference>
<evidence type="ECO:0000256" key="1">
    <source>
        <dbReference type="ARBA" id="ARBA00007734"/>
    </source>
</evidence>
<dbReference type="PROSITE" id="PS00922">
    <property type="entry name" value="TRANSGLYCOSYLASE"/>
    <property type="match status" value="1"/>
</dbReference>
<proteinExistence type="inferred from homology"/>
<name>A0ABS2WSZ4_9BACT</name>
<accession>A0ABS2WSZ4</accession>
<comment type="caution">
    <text evidence="3">The sequence shown here is derived from an EMBL/GenBank/DDBJ whole genome shotgun (WGS) entry which is preliminary data.</text>
</comment>
<evidence type="ECO:0000313" key="4">
    <source>
        <dbReference type="Proteomes" id="UP000703590"/>
    </source>
</evidence>
<dbReference type="PROSITE" id="PS51782">
    <property type="entry name" value="LYSM"/>
    <property type="match status" value="2"/>
</dbReference>
<dbReference type="InterPro" id="IPR008258">
    <property type="entry name" value="Transglycosylase_SLT_dom_1"/>
</dbReference>
<comment type="similarity">
    <text evidence="1">Belongs to the transglycosylase Slt family.</text>
</comment>
<feature type="domain" description="LysM" evidence="2">
    <location>
        <begin position="353"/>
        <end position="396"/>
    </location>
</feature>
<dbReference type="Pfam" id="PF01476">
    <property type="entry name" value="LysM"/>
    <property type="match status" value="2"/>
</dbReference>
<dbReference type="PANTHER" id="PTHR37423:SF2">
    <property type="entry name" value="MEMBRANE-BOUND LYTIC MUREIN TRANSGLYCOSYLASE C"/>
    <property type="match status" value="1"/>
</dbReference>
<gene>
    <name evidence="3" type="ORF">JWV37_08135</name>
</gene>
<evidence type="ECO:0000259" key="2">
    <source>
        <dbReference type="PROSITE" id="PS51782"/>
    </source>
</evidence>
<dbReference type="InterPro" id="IPR018392">
    <property type="entry name" value="LysM"/>
</dbReference>
<sequence length="397" mass="45143">MLAFFLCANTLFAYFVTENNYTQQQRVLKSLDIDTSFLNDPILLSMRDDLDLYRTRHFLNILERGYQFVPIVRQMIADAGIPDAFLYLAMTESNFSARAYSSARAVGLWQFMPYTGRKFGLVIDEYVDERRDPIKSTEAAIKFLQYLHDDFGKWYLAAMAYNCGEGRVRRAIIEAGTDELSVLLDPNKKYVPRETRNYIRKILTMAHLSGSADFIIGHDGDYLMNQGSSSTFAPIIVPGGTTLSDIAKSTGLPVKIVKEYNIHLNYFFTPPNVKEYVVYIPYDKKSLFTQNFKPSDGSEAFYVHVVKKGDSLYEIGRRYGISYKVVKDFNNLSSNTLRINQKLIVPVAKPTTKHYVVRQGDTLGSISRKFNIGLNELMRLNNLTSTVIHPGGKIVVP</sequence>
<dbReference type="InterPro" id="IPR000189">
    <property type="entry name" value="Transglyc_AS"/>
</dbReference>
<organism evidence="3 4">
    <name type="scientific">Sulfurospirillum tamanense</name>
    <dbReference type="NCBI Taxonomy" id="2813362"/>
    <lineage>
        <taxon>Bacteria</taxon>
        <taxon>Pseudomonadati</taxon>
        <taxon>Campylobacterota</taxon>
        <taxon>Epsilonproteobacteria</taxon>
        <taxon>Campylobacterales</taxon>
        <taxon>Sulfurospirillaceae</taxon>
        <taxon>Sulfurospirillum</taxon>
    </lineage>
</organism>
<dbReference type="Proteomes" id="UP000703590">
    <property type="component" value="Unassembled WGS sequence"/>
</dbReference>
<reference evidence="3" key="2">
    <citation type="submission" date="2021-02" db="EMBL/GenBank/DDBJ databases">
        <authorList>
            <person name="Merkel A.Y."/>
        </authorList>
    </citation>
    <scope>NUCLEOTIDE SEQUENCE</scope>
    <source>
        <strain evidence="3">T05b</strain>
    </source>
</reference>
<feature type="domain" description="LysM" evidence="2">
    <location>
        <begin position="302"/>
        <end position="345"/>
    </location>
</feature>
<dbReference type="InterPro" id="IPR023346">
    <property type="entry name" value="Lysozyme-like_dom_sf"/>
</dbReference>
<keyword evidence="4" id="KW-1185">Reference proteome</keyword>
<dbReference type="Gene3D" id="3.10.350.10">
    <property type="entry name" value="LysM domain"/>
    <property type="match status" value="2"/>
</dbReference>
<dbReference type="Gene3D" id="1.10.530.10">
    <property type="match status" value="1"/>
</dbReference>
<dbReference type="EMBL" id="JAFHKK010000016">
    <property type="protein sequence ID" value="MBN2964747.1"/>
    <property type="molecule type" value="Genomic_DNA"/>
</dbReference>
<evidence type="ECO:0000313" key="3">
    <source>
        <dbReference type="EMBL" id="MBN2964747.1"/>
    </source>
</evidence>
<dbReference type="CDD" id="cd16894">
    <property type="entry name" value="MltD-like"/>
    <property type="match status" value="1"/>
</dbReference>
<protein>
    <submittedName>
        <fullName evidence="3">LysM peptidoglycan-binding domain-containing protein</fullName>
    </submittedName>
</protein>
<dbReference type="Pfam" id="PF01464">
    <property type="entry name" value="SLT"/>
    <property type="match status" value="1"/>
</dbReference>
<dbReference type="PANTHER" id="PTHR37423">
    <property type="entry name" value="SOLUBLE LYTIC MUREIN TRANSGLYCOSYLASE-RELATED"/>
    <property type="match status" value="1"/>
</dbReference>